<protein>
    <submittedName>
        <fullName evidence="10">Unannotated protein</fullName>
    </submittedName>
</protein>
<dbReference type="GO" id="GO:0006352">
    <property type="term" value="P:DNA-templated transcription initiation"/>
    <property type="evidence" value="ECO:0007669"/>
    <property type="project" value="InterPro"/>
</dbReference>
<keyword evidence="3" id="KW-0731">Sigma factor</keyword>
<dbReference type="AlphaFoldDB" id="A0A6J7AEG9"/>
<dbReference type="InterPro" id="IPR036388">
    <property type="entry name" value="WH-like_DNA-bd_sf"/>
</dbReference>
<dbReference type="InterPro" id="IPR013325">
    <property type="entry name" value="RNA_pol_sigma_r2"/>
</dbReference>
<dbReference type="EMBL" id="CAFBIY010000141">
    <property type="protein sequence ID" value="CAB4852603.1"/>
    <property type="molecule type" value="Genomic_DNA"/>
</dbReference>
<comment type="similarity">
    <text evidence="1">Belongs to the sigma-70 factor family. ECF subfamily.</text>
</comment>
<dbReference type="InterPro" id="IPR013324">
    <property type="entry name" value="RNA_pol_sigma_r3/r4-like"/>
</dbReference>
<feature type="domain" description="RNA polymerase sigma factor 70 region 4 type 2" evidence="7">
    <location>
        <begin position="110"/>
        <end position="161"/>
    </location>
</feature>
<dbReference type="InterPro" id="IPR039425">
    <property type="entry name" value="RNA_pol_sigma-70-like"/>
</dbReference>
<evidence type="ECO:0000256" key="2">
    <source>
        <dbReference type="ARBA" id="ARBA00023015"/>
    </source>
</evidence>
<dbReference type="EMBL" id="CAFAAV010000184">
    <property type="protein sequence ID" value="CAB4830870.1"/>
    <property type="molecule type" value="Genomic_DNA"/>
</dbReference>
<evidence type="ECO:0000259" key="6">
    <source>
        <dbReference type="Pfam" id="PF04542"/>
    </source>
</evidence>
<dbReference type="Pfam" id="PF08281">
    <property type="entry name" value="Sigma70_r4_2"/>
    <property type="match status" value="1"/>
</dbReference>
<evidence type="ECO:0000259" key="7">
    <source>
        <dbReference type="Pfam" id="PF08281"/>
    </source>
</evidence>
<accession>A0A6J7AEG9</accession>
<dbReference type="Gene3D" id="1.10.10.10">
    <property type="entry name" value="Winged helix-like DNA-binding domain superfamily/Winged helix DNA-binding domain"/>
    <property type="match status" value="1"/>
</dbReference>
<dbReference type="EMBL" id="CAFBMT010000015">
    <property type="protein sequence ID" value="CAB4944310.1"/>
    <property type="molecule type" value="Genomic_DNA"/>
</dbReference>
<reference evidence="10" key="1">
    <citation type="submission" date="2020-05" db="EMBL/GenBank/DDBJ databases">
        <authorList>
            <person name="Chiriac C."/>
            <person name="Salcher M."/>
            <person name="Ghai R."/>
            <person name="Kavagutti S V."/>
        </authorList>
    </citation>
    <scope>NUCLEOTIDE SEQUENCE</scope>
</reference>
<evidence type="ECO:0000256" key="4">
    <source>
        <dbReference type="ARBA" id="ARBA00023125"/>
    </source>
</evidence>
<organism evidence="10">
    <name type="scientific">freshwater metagenome</name>
    <dbReference type="NCBI Taxonomy" id="449393"/>
    <lineage>
        <taxon>unclassified sequences</taxon>
        <taxon>metagenomes</taxon>
        <taxon>ecological metagenomes</taxon>
    </lineage>
</organism>
<evidence type="ECO:0000313" key="8">
    <source>
        <dbReference type="EMBL" id="CAB4365172.1"/>
    </source>
</evidence>
<dbReference type="EMBL" id="CAFBOL010000018">
    <property type="protein sequence ID" value="CAB4983685.1"/>
    <property type="molecule type" value="Genomic_DNA"/>
</dbReference>
<evidence type="ECO:0000313" key="12">
    <source>
        <dbReference type="EMBL" id="CAB4944310.1"/>
    </source>
</evidence>
<feature type="domain" description="RNA polymerase sigma-70 region 2" evidence="6">
    <location>
        <begin position="19"/>
        <end position="86"/>
    </location>
</feature>
<dbReference type="GO" id="GO:0003677">
    <property type="term" value="F:DNA binding"/>
    <property type="evidence" value="ECO:0007669"/>
    <property type="project" value="UniProtKB-KW"/>
</dbReference>
<keyword evidence="5" id="KW-0804">Transcription</keyword>
<dbReference type="PANTHER" id="PTHR43133:SF8">
    <property type="entry name" value="RNA POLYMERASE SIGMA FACTOR HI_1459-RELATED"/>
    <property type="match status" value="1"/>
</dbReference>
<dbReference type="Pfam" id="PF04542">
    <property type="entry name" value="Sigma70_r2"/>
    <property type="match status" value="1"/>
</dbReference>
<dbReference type="SUPFAM" id="SSF88659">
    <property type="entry name" value="Sigma3 and sigma4 domains of RNA polymerase sigma factors"/>
    <property type="match status" value="1"/>
</dbReference>
<keyword evidence="2" id="KW-0805">Transcription regulation</keyword>
<dbReference type="SUPFAM" id="SSF88946">
    <property type="entry name" value="Sigma2 domain of RNA polymerase sigma factors"/>
    <property type="match status" value="1"/>
</dbReference>
<evidence type="ECO:0000256" key="5">
    <source>
        <dbReference type="ARBA" id="ARBA00023163"/>
    </source>
</evidence>
<evidence type="ECO:0000313" key="10">
    <source>
        <dbReference type="EMBL" id="CAB4830870.1"/>
    </source>
</evidence>
<dbReference type="PANTHER" id="PTHR43133">
    <property type="entry name" value="RNA POLYMERASE ECF-TYPE SIGMA FACTO"/>
    <property type="match status" value="1"/>
</dbReference>
<evidence type="ECO:0000313" key="13">
    <source>
        <dbReference type="EMBL" id="CAB4983685.1"/>
    </source>
</evidence>
<proteinExistence type="inferred from homology"/>
<dbReference type="EMBL" id="CAESGF010000025">
    <property type="protein sequence ID" value="CAB4365172.1"/>
    <property type="molecule type" value="Genomic_DNA"/>
</dbReference>
<evidence type="ECO:0000313" key="11">
    <source>
        <dbReference type="EMBL" id="CAB4852603.1"/>
    </source>
</evidence>
<dbReference type="Gene3D" id="1.10.1740.10">
    <property type="match status" value="1"/>
</dbReference>
<dbReference type="InterPro" id="IPR007627">
    <property type="entry name" value="RNA_pol_sigma70_r2"/>
</dbReference>
<dbReference type="GO" id="GO:0016987">
    <property type="term" value="F:sigma factor activity"/>
    <property type="evidence" value="ECO:0007669"/>
    <property type="project" value="UniProtKB-KW"/>
</dbReference>
<evidence type="ECO:0000256" key="3">
    <source>
        <dbReference type="ARBA" id="ARBA00023082"/>
    </source>
</evidence>
<name>A0A6J7AEG9_9ZZZZ</name>
<dbReference type="InterPro" id="IPR013249">
    <property type="entry name" value="RNA_pol_sigma70_r4_t2"/>
</dbReference>
<evidence type="ECO:0000313" key="9">
    <source>
        <dbReference type="EMBL" id="CAB4739258.1"/>
    </source>
</evidence>
<gene>
    <name evidence="9" type="ORF">UFOPK2656_02774</name>
    <name evidence="10" type="ORF">UFOPK3099_02070</name>
    <name evidence="11" type="ORF">UFOPK3267_02179</name>
    <name evidence="12" type="ORF">UFOPK3651_02409</name>
    <name evidence="13" type="ORF">UFOPK3931_00969</name>
    <name evidence="8" type="ORF">UFOPK4189_02927</name>
</gene>
<keyword evidence="4" id="KW-0238">DNA-binding</keyword>
<evidence type="ECO:0000256" key="1">
    <source>
        <dbReference type="ARBA" id="ARBA00010641"/>
    </source>
</evidence>
<dbReference type="InterPro" id="IPR014284">
    <property type="entry name" value="RNA_pol_sigma-70_dom"/>
</dbReference>
<dbReference type="EMBL" id="CAEZYF010000023">
    <property type="protein sequence ID" value="CAB4739258.1"/>
    <property type="molecule type" value="Genomic_DNA"/>
</dbReference>
<sequence length="173" mass="19391">MNEAITTISVAAGDSVETLFRAHYARLVRALAVVAGSQEAAADAVQEAFVKAHLHWRRIQRYDDPVGWIRRVAINKLRDDHRRGGRKERAVERLKADARPDQIEWSNGQDVTALLAELPRQQRLAMALFYVEGLPIVEVAAAMKLSEGAVKFHLHQGRDRLRGVVAISQEQLP</sequence>
<dbReference type="NCBIfam" id="TIGR02937">
    <property type="entry name" value="sigma70-ECF"/>
    <property type="match status" value="1"/>
</dbReference>